<dbReference type="HOGENOM" id="CLU_3070519_0_0_1"/>
<reference evidence="1" key="2">
    <citation type="submission" date="2010-05" db="EMBL/GenBank/DDBJ databases">
        <authorList>
            <person name="Almeida L.G."/>
            <person name="Nicolas M.F."/>
            <person name="Souza R.C."/>
            <person name="Vasconcelos A.T.R."/>
        </authorList>
    </citation>
    <scope>NUCLEOTIDE SEQUENCE</scope>
</reference>
<name>W5JCV8_ANODA</name>
<sequence>MNKSCARCQKVVYPIEELKCLDKRQQQQEEEGRVFDEWHPAVAPAGNWTIFLD</sequence>
<evidence type="ECO:0000313" key="2">
    <source>
        <dbReference type="EnsemblMetazoa" id="ADAC007705-PA"/>
    </source>
</evidence>
<keyword evidence="3" id="KW-1185">Reference proteome</keyword>
<proteinExistence type="predicted"/>
<dbReference type="STRING" id="43151.W5JCV8"/>
<reference evidence="2" key="4">
    <citation type="submission" date="2015-06" db="UniProtKB">
        <authorList>
            <consortium name="EnsemblMetazoa"/>
        </authorList>
    </citation>
    <scope>IDENTIFICATION</scope>
</reference>
<dbReference type="AlphaFoldDB" id="W5JCV8"/>
<reference evidence="1 3" key="1">
    <citation type="journal article" date="2010" name="BMC Genomics">
        <title>Combination of measures distinguishes pre-miRNAs from other stem-loops in the genome of the newly sequenced Anopheles darlingi.</title>
        <authorList>
            <person name="Mendes N.D."/>
            <person name="Freitas A.T."/>
            <person name="Vasconcelos A.T."/>
            <person name="Sagot M.F."/>
        </authorList>
    </citation>
    <scope>NUCLEOTIDE SEQUENCE</scope>
</reference>
<organism evidence="1">
    <name type="scientific">Anopheles darlingi</name>
    <name type="common">Mosquito</name>
    <dbReference type="NCBI Taxonomy" id="43151"/>
    <lineage>
        <taxon>Eukaryota</taxon>
        <taxon>Metazoa</taxon>
        <taxon>Ecdysozoa</taxon>
        <taxon>Arthropoda</taxon>
        <taxon>Hexapoda</taxon>
        <taxon>Insecta</taxon>
        <taxon>Pterygota</taxon>
        <taxon>Neoptera</taxon>
        <taxon>Endopterygota</taxon>
        <taxon>Diptera</taxon>
        <taxon>Nematocera</taxon>
        <taxon>Culicoidea</taxon>
        <taxon>Culicidae</taxon>
        <taxon>Anophelinae</taxon>
        <taxon>Anopheles</taxon>
    </lineage>
</organism>
<evidence type="ECO:0000313" key="3">
    <source>
        <dbReference type="Proteomes" id="UP000000673"/>
    </source>
</evidence>
<dbReference type="EnsemblMetazoa" id="ADAC007705-RA">
    <property type="protein sequence ID" value="ADAC007705-PA"/>
    <property type="gene ID" value="ADAC007705"/>
</dbReference>
<dbReference type="VEuPathDB" id="VectorBase:ADAC007705"/>
<dbReference type="EMBL" id="ADMH02001882">
    <property type="protein sequence ID" value="ETN60664.1"/>
    <property type="molecule type" value="Genomic_DNA"/>
</dbReference>
<accession>W5JCV8</accession>
<evidence type="ECO:0000313" key="1">
    <source>
        <dbReference type="EMBL" id="ETN60664.1"/>
    </source>
</evidence>
<protein>
    <submittedName>
        <fullName evidence="1 2">Uncharacterized protein</fullName>
    </submittedName>
</protein>
<dbReference type="Proteomes" id="UP000000673">
    <property type="component" value="Unassembled WGS sequence"/>
</dbReference>
<gene>
    <name evidence="1" type="ORF">AND_007705</name>
</gene>
<reference evidence="1" key="3">
    <citation type="journal article" date="2013" name="Nucleic Acids Res.">
        <title>The genome of Anopheles darlingi, the main neotropical malaria vector.</title>
        <authorList>
            <person name="Marinotti O."/>
            <person name="Cerqueira G.C."/>
            <person name="de Almeida L.G."/>
            <person name="Ferro M.I."/>
            <person name="Loreto E.L."/>
            <person name="Zaha A."/>
            <person name="Teixeira S.M."/>
            <person name="Wespiser A.R."/>
            <person name="Almeida E Silva A."/>
            <person name="Schlindwein A.D."/>
            <person name="Pacheco A.C."/>
            <person name="Silva A.L."/>
            <person name="Graveley B.R."/>
            <person name="Walenz B.P."/>
            <person name="Lima Bde A."/>
            <person name="Ribeiro C.A."/>
            <person name="Nunes-Silva C.G."/>
            <person name="de Carvalho C.R."/>
            <person name="Soares C.M."/>
            <person name="de Menezes C.B."/>
            <person name="Matiolli C."/>
            <person name="Caffrey D."/>
            <person name="Araujo D.A."/>
            <person name="de Oliveira D.M."/>
            <person name="Golenbock D."/>
            <person name="Grisard E.C."/>
            <person name="Fantinatti-Garboggini F."/>
            <person name="de Carvalho F.M."/>
            <person name="Barcellos F.G."/>
            <person name="Prosdocimi F."/>
            <person name="May G."/>
            <person name="Azevedo Junior G.M."/>
            <person name="Guimaraes G.M."/>
            <person name="Goldman G.H."/>
            <person name="Padilha I.Q."/>
            <person name="Batista Jda S."/>
            <person name="Ferro J.A."/>
            <person name="Ribeiro J.M."/>
            <person name="Fietto J.L."/>
            <person name="Dabbas K.M."/>
            <person name="Cerdeira L."/>
            <person name="Agnez-Lima L.F."/>
            <person name="Brocchi M."/>
            <person name="de Carvalho M.O."/>
            <person name="Teixeira Mde M."/>
            <person name="Diniz Maia Mde M."/>
            <person name="Goldman M.H."/>
            <person name="Cruz Schneider M.P."/>
            <person name="Felipe M.S."/>
            <person name="Hungria M."/>
            <person name="Nicolas M.F."/>
            <person name="Pereira M."/>
            <person name="Montes M.A."/>
            <person name="Cantao M.E."/>
            <person name="Vincentz M."/>
            <person name="Rafael M.S."/>
            <person name="Silverman N."/>
            <person name="Stoco P.H."/>
            <person name="Souza R.C."/>
            <person name="Vicentini R."/>
            <person name="Gazzinelli R.T."/>
            <person name="Neves Rde O."/>
            <person name="Silva R."/>
            <person name="Astolfi-Filho S."/>
            <person name="Maciel T.E."/>
            <person name="Urmenyi T.P."/>
            <person name="Tadei W.P."/>
            <person name="Camargo E.P."/>
            <person name="de Vasconcelos A.T."/>
        </authorList>
    </citation>
    <scope>NUCLEOTIDE SEQUENCE</scope>
</reference>